<feature type="binding site" evidence="11">
    <location>
        <position position="235"/>
    </location>
    <ligand>
        <name>S-adenosyl-L-methionine</name>
        <dbReference type="ChEBI" id="CHEBI:59789"/>
    </ligand>
</feature>
<dbReference type="eggNOG" id="KOG2198">
    <property type="taxonomic scope" value="Eukaryota"/>
</dbReference>
<dbReference type="STRING" id="717646.M2LY45"/>
<dbReference type="InterPro" id="IPR049560">
    <property type="entry name" value="MeTrfase_RsmB-F_NOP2_cat"/>
</dbReference>
<dbReference type="GeneID" id="19116097"/>
<dbReference type="GO" id="GO:0005762">
    <property type="term" value="C:mitochondrial large ribosomal subunit"/>
    <property type="evidence" value="ECO:0007669"/>
    <property type="project" value="TreeGrafter"/>
</dbReference>
<dbReference type="KEGG" id="bcom:BAUCODRAFT_63730"/>
<evidence type="ECO:0000259" key="12">
    <source>
        <dbReference type="PROSITE" id="PS51686"/>
    </source>
</evidence>
<reference evidence="13 14" key="1">
    <citation type="journal article" date="2012" name="PLoS Pathog.">
        <title>Diverse lifestyles and strategies of plant pathogenesis encoded in the genomes of eighteen Dothideomycetes fungi.</title>
        <authorList>
            <person name="Ohm R.A."/>
            <person name="Feau N."/>
            <person name="Henrissat B."/>
            <person name="Schoch C.L."/>
            <person name="Horwitz B.A."/>
            <person name="Barry K.W."/>
            <person name="Condon B.J."/>
            <person name="Copeland A.C."/>
            <person name="Dhillon B."/>
            <person name="Glaser F."/>
            <person name="Hesse C.N."/>
            <person name="Kosti I."/>
            <person name="LaButti K."/>
            <person name="Lindquist E.A."/>
            <person name="Lucas S."/>
            <person name="Salamov A.A."/>
            <person name="Bradshaw R.E."/>
            <person name="Ciuffetti L."/>
            <person name="Hamelin R.C."/>
            <person name="Kema G.H.J."/>
            <person name="Lawrence C."/>
            <person name="Scott J.A."/>
            <person name="Spatafora J.W."/>
            <person name="Turgeon B.G."/>
            <person name="de Wit P.J.G.M."/>
            <person name="Zhong S."/>
            <person name="Goodwin S.B."/>
            <person name="Grigoriev I.V."/>
        </authorList>
    </citation>
    <scope>NUCLEOTIDE SEQUENCE [LARGE SCALE GENOMIC DNA]</scope>
    <source>
        <strain evidence="13 14">UAMH 10762</strain>
    </source>
</reference>
<dbReference type="GO" id="GO:0003723">
    <property type="term" value="F:RNA binding"/>
    <property type="evidence" value="ECO:0007669"/>
    <property type="project" value="UniProtKB-UniRule"/>
</dbReference>
<dbReference type="PROSITE" id="PS51686">
    <property type="entry name" value="SAM_MT_RSMB_NOP"/>
    <property type="match status" value="1"/>
</dbReference>
<evidence type="ECO:0000256" key="11">
    <source>
        <dbReference type="PROSITE-ProRule" id="PRU01023"/>
    </source>
</evidence>
<dbReference type="InterPro" id="IPR029063">
    <property type="entry name" value="SAM-dependent_MTases_sf"/>
</dbReference>
<keyword evidence="5 11" id="KW-0949">S-adenosyl-L-methionine</keyword>
<evidence type="ECO:0000313" key="14">
    <source>
        <dbReference type="Proteomes" id="UP000011761"/>
    </source>
</evidence>
<evidence type="ECO:0000256" key="3">
    <source>
        <dbReference type="ARBA" id="ARBA00022603"/>
    </source>
</evidence>
<dbReference type="HOGENOM" id="CLU_041061_0_0_1"/>
<organism evidence="13 14">
    <name type="scientific">Baudoinia panamericana (strain UAMH 10762)</name>
    <name type="common">Angels' share fungus</name>
    <name type="synonym">Baudoinia compniacensis (strain UAMH 10762)</name>
    <dbReference type="NCBI Taxonomy" id="717646"/>
    <lineage>
        <taxon>Eukaryota</taxon>
        <taxon>Fungi</taxon>
        <taxon>Dikarya</taxon>
        <taxon>Ascomycota</taxon>
        <taxon>Pezizomycotina</taxon>
        <taxon>Dothideomycetes</taxon>
        <taxon>Dothideomycetidae</taxon>
        <taxon>Mycosphaerellales</taxon>
        <taxon>Teratosphaeriaceae</taxon>
        <taxon>Baudoinia</taxon>
    </lineage>
</organism>
<dbReference type="PANTHER" id="PTHR22808">
    <property type="entry name" value="NCL1 YEAST -RELATED NOL1/NOP2/FMU SUN DOMAIN-CONTAINING"/>
    <property type="match status" value="1"/>
</dbReference>
<dbReference type="Proteomes" id="UP000011761">
    <property type="component" value="Unassembled WGS sequence"/>
</dbReference>
<evidence type="ECO:0000256" key="8">
    <source>
        <dbReference type="ARBA" id="ARBA00023128"/>
    </source>
</evidence>
<keyword evidence="8" id="KW-0496">Mitochondrion</keyword>
<keyword evidence="14" id="KW-1185">Reference proteome</keyword>
<keyword evidence="6 11" id="KW-0694">RNA-binding</keyword>
<dbReference type="GO" id="GO:0031167">
    <property type="term" value="P:rRNA methylation"/>
    <property type="evidence" value="ECO:0007669"/>
    <property type="project" value="TreeGrafter"/>
</dbReference>
<evidence type="ECO:0000256" key="7">
    <source>
        <dbReference type="ARBA" id="ARBA00022946"/>
    </source>
</evidence>
<evidence type="ECO:0000256" key="6">
    <source>
        <dbReference type="ARBA" id="ARBA00022884"/>
    </source>
</evidence>
<proteinExistence type="inferred from homology"/>
<dbReference type="OMA" id="RHIIHAH"/>
<dbReference type="SUPFAM" id="SSF53335">
    <property type="entry name" value="S-adenosyl-L-methionine-dependent methyltransferases"/>
    <property type="match status" value="1"/>
</dbReference>
<comment type="catalytic activity">
    <reaction evidence="10">
        <text>a cytidine in rRNA + S-adenosyl-L-methionine = a 5-methylcytidine in rRNA + S-adenosyl-L-homocysteine + H(+)</text>
        <dbReference type="Rhea" id="RHEA:61484"/>
        <dbReference type="Rhea" id="RHEA-COMP:15836"/>
        <dbReference type="Rhea" id="RHEA-COMP:15837"/>
        <dbReference type="ChEBI" id="CHEBI:15378"/>
        <dbReference type="ChEBI" id="CHEBI:57856"/>
        <dbReference type="ChEBI" id="CHEBI:59789"/>
        <dbReference type="ChEBI" id="CHEBI:74483"/>
        <dbReference type="ChEBI" id="CHEBI:82748"/>
    </reaction>
</comment>
<sequence length="390" mass="41446">MTKTTRNTAAATEESFHKHYSAIWGGVRWQTSLYPALSAPTRYCALVNRYVPAHEARRALQSGSNEPGALPESLQQLNFPNVSVNDGKSAQASIGPICYVRPAPSSGEKVSRVGSTAAPLTFPPPQPAGSTPMQLLTHWNLDAASALAVSVLNVQTGDSVLDLCAAPGGKSVALAQSMWPHLHADSPVEPSGRMTGRLVSNEADGRRQKRLAENLQAYLPPQLFKQGAVSCTRVDASISGPSLNALLAGGSFDKVLVDAPCSSERHIIHAHLKAQGSGNLAPEMANWRSGSSKRLAKTQVELLMTALKAVKIGGQVMYATCSIEPTENDGVLEKMLALLGFPGASGASTMDEQLEQWAERTKHGWMVLPDHPGGGRWGPLYFALVTKIAG</sequence>
<dbReference type="OrthoDB" id="427002at2759"/>
<evidence type="ECO:0000256" key="1">
    <source>
        <dbReference type="ARBA" id="ARBA00004173"/>
    </source>
</evidence>
<name>M2LY45_BAUPA</name>
<dbReference type="RefSeq" id="XP_007673115.1">
    <property type="nucleotide sequence ID" value="XM_007674925.1"/>
</dbReference>
<evidence type="ECO:0000256" key="2">
    <source>
        <dbReference type="ARBA" id="ARBA00022552"/>
    </source>
</evidence>
<feature type="domain" description="SAM-dependent MTase RsmB/NOP-type" evidence="12">
    <location>
        <begin position="70"/>
        <end position="388"/>
    </location>
</feature>
<dbReference type="GO" id="GO:0008173">
    <property type="term" value="F:RNA methyltransferase activity"/>
    <property type="evidence" value="ECO:0007669"/>
    <property type="project" value="InterPro"/>
</dbReference>
<evidence type="ECO:0000313" key="13">
    <source>
        <dbReference type="EMBL" id="EMC99622.1"/>
    </source>
</evidence>
<evidence type="ECO:0000256" key="4">
    <source>
        <dbReference type="ARBA" id="ARBA00022679"/>
    </source>
</evidence>
<dbReference type="Gene3D" id="3.40.50.150">
    <property type="entry name" value="Vaccinia Virus protein VP39"/>
    <property type="match status" value="1"/>
</dbReference>
<gene>
    <name evidence="13" type="ORF">BAUCODRAFT_63730</name>
</gene>
<evidence type="ECO:0000256" key="5">
    <source>
        <dbReference type="ARBA" id="ARBA00022691"/>
    </source>
</evidence>
<keyword evidence="7" id="KW-0809">Transit peptide</keyword>
<dbReference type="PRINTS" id="PR02008">
    <property type="entry name" value="RCMTFAMILY"/>
</dbReference>
<evidence type="ECO:0000256" key="9">
    <source>
        <dbReference type="ARBA" id="ARBA00042050"/>
    </source>
</evidence>
<dbReference type="InterPro" id="IPR001678">
    <property type="entry name" value="MeTrfase_RsmB-F_NOP2_dom"/>
</dbReference>
<dbReference type="EMBL" id="KB445551">
    <property type="protein sequence ID" value="EMC99622.1"/>
    <property type="molecule type" value="Genomic_DNA"/>
</dbReference>
<keyword evidence="4 11" id="KW-0808">Transferase</keyword>
<protein>
    <recommendedName>
        <fullName evidence="9">NOL1/NOP2/Sun domain family member 4</fullName>
    </recommendedName>
</protein>
<feature type="active site" description="Nucleophile" evidence="11">
    <location>
        <position position="321"/>
    </location>
</feature>
<dbReference type="Pfam" id="PF01189">
    <property type="entry name" value="Methyltr_RsmB-F"/>
    <property type="match status" value="1"/>
</dbReference>
<accession>M2LY45</accession>
<keyword evidence="3 11" id="KW-0489">Methyltransferase</keyword>
<feature type="binding site" evidence="11">
    <location>
        <begin position="164"/>
        <end position="170"/>
    </location>
    <ligand>
        <name>S-adenosyl-L-methionine</name>
        <dbReference type="ChEBI" id="CHEBI:59789"/>
    </ligand>
</feature>
<evidence type="ECO:0000256" key="10">
    <source>
        <dbReference type="ARBA" id="ARBA00049302"/>
    </source>
</evidence>
<comment type="subcellular location">
    <subcellularLocation>
        <location evidence="1">Mitochondrion</location>
    </subcellularLocation>
</comment>
<feature type="binding site" evidence="11">
    <location>
        <position position="202"/>
    </location>
    <ligand>
        <name>S-adenosyl-L-methionine</name>
        <dbReference type="ChEBI" id="CHEBI:59789"/>
    </ligand>
</feature>
<dbReference type="AlphaFoldDB" id="M2LY45"/>
<comment type="similarity">
    <text evidence="11">Belongs to the class I-like SAM-binding methyltransferase superfamily. RsmB/NOP family.</text>
</comment>
<dbReference type="InterPro" id="IPR023267">
    <property type="entry name" value="RCMT"/>
</dbReference>
<dbReference type="PANTHER" id="PTHR22808:SF3">
    <property type="entry name" value="5-METHYLCYTOSINE RRNA METHYLTRANSFERASE NSUN4"/>
    <property type="match status" value="1"/>
</dbReference>
<feature type="binding site" evidence="11">
    <location>
        <position position="258"/>
    </location>
    <ligand>
        <name>S-adenosyl-L-methionine</name>
        <dbReference type="ChEBI" id="CHEBI:59789"/>
    </ligand>
</feature>
<keyword evidence="2" id="KW-0698">rRNA processing</keyword>